<organism evidence="1 2">
    <name type="scientific">Sphaerodactylus townsendi</name>
    <dbReference type="NCBI Taxonomy" id="933632"/>
    <lineage>
        <taxon>Eukaryota</taxon>
        <taxon>Metazoa</taxon>
        <taxon>Chordata</taxon>
        <taxon>Craniata</taxon>
        <taxon>Vertebrata</taxon>
        <taxon>Euteleostomi</taxon>
        <taxon>Lepidosauria</taxon>
        <taxon>Squamata</taxon>
        <taxon>Bifurcata</taxon>
        <taxon>Gekkota</taxon>
        <taxon>Sphaerodactylidae</taxon>
        <taxon>Sphaerodactylus</taxon>
    </lineage>
</organism>
<gene>
    <name evidence="1" type="ORF">K3G42_014109</name>
</gene>
<reference evidence="1" key="1">
    <citation type="submission" date="2021-08" db="EMBL/GenBank/DDBJ databases">
        <title>The first chromosome-level gecko genome reveals the dynamic sex chromosomes of Neotropical dwarf geckos (Sphaerodactylidae: Sphaerodactylus).</title>
        <authorList>
            <person name="Pinto B.J."/>
            <person name="Keating S.E."/>
            <person name="Gamble T."/>
        </authorList>
    </citation>
    <scope>NUCLEOTIDE SEQUENCE</scope>
    <source>
        <strain evidence="1">TG3544</strain>
    </source>
</reference>
<evidence type="ECO:0000313" key="2">
    <source>
        <dbReference type="Proteomes" id="UP000827872"/>
    </source>
</evidence>
<protein>
    <submittedName>
        <fullName evidence="1">Uncharacterized protein</fullName>
    </submittedName>
</protein>
<name>A0ACB8FEA6_9SAUR</name>
<evidence type="ECO:0000313" key="1">
    <source>
        <dbReference type="EMBL" id="KAH8003177.1"/>
    </source>
</evidence>
<comment type="caution">
    <text evidence="1">The sequence shown here is derived from an EMBL/GenBank/DDBJ whole genome shotgun (WGS) entry which is preliminary data.</text>
</comment>
<accession>A0ACB8FEA6</accession>
<dbReference type="Proteomes" id="UP000827872">
    <property type="component" value="Linkage Group LG09"/>
</dbReference>
<sequence>MGYMDLPELGNENSLELQFQQLSLPQFCVAILEYAVPLLRTGSKKMIMQVLELLAEDLLLIVDAVSEDVWEENSLFGLELKEKLLRVLDSLGETISYHQSNVGSGAADSLILHHRMVFISVSLFTVRLLQTLLPVEKIQFTTIKEYFEFKNISGAEERIISMVIWKGYHDENGTHCTPVVSALLLVDAILASAAPKANIVLPESLLAALFVLSVDMPFSLEYPSIHDSVTAYLEQINSENYSIYKQASELAYSIECTCNFMLDVDKEVGNFF</sequence>
<keyword evidence="2" id="KW-1185">Reference proteome</keyword>
<dbReference type="EMBL" id="CM037622">
    <property type="protein sequence ID" value="KAH8003177.1"/>
    <property type="molecule type" value="Genomic_DNA"/>
</dbReference>
<proteinExistence type="predicted"/>